<dbReference type="Gene3D" id="3.40.50.720">
    <property type="entry name" value="NAD(P)-binding Rossmann-like Domain"/>
    <property type="match status" value="1"/>
</dbReference>
<dbReference type="WBParaSite" id="ACRNAN_Path_926.g3569.t1">
    <property type="protein sequence ID" value="ACRNAN_Path_926.g3569.t1"/>
    <property type="gene ID" value="ACRNAN_Path_926.g3569"/>
</dbReference>
<dbReference type="FunFam" id="3.40.50.720:FF:000084">
    <property type="entry name" value="Short-chain dehydrogenase reductase"/>
    <property type="match status" value="1"/>
</dbReference>
<dbReference type="PROSITE" id="PS00061">
    <property type="entry name" value="ADH_SHORT"/>
    <property type="match status" value="1"/>
</dbReference>
<keyword evidence="2" id="KW-1185">Reference proteome</keyword>
<dbReference type="PANTHER" id="PTHR44115">
    <property type="entry name" value="PROTEIN CBG09704"/>
    <property type="match status" value="1"/>
</dbReference>
<evidence type="ECO:0000313" key="3">
    <source>
        <dbReference type="WBParaSite" id="ACRNAN_Path_926.g3569.t1"/>
    </source>
</evidence>
<proteinExistence type="predicted"/>
<dbReference type="GO" id="GO:0016491">
    <property type="term" value="F:oxidoreductase activity"/>
    <property type="evidence" value="ECO:0007669"/>
    <property type="project" value="UniProtKB-KW"/>
</dbReference>
<name>A0A914CDX1_9BILA</name>
<dbReference type="InterPro" id="IPR020904">
    <property type="entry name" value="Sc_DH/Rdtase_CS"/>
</dbReference>
<dbReference type="InterPro" id="IPR002347">
    <property type="entry name" value="SDR_fam"/>
</dbReference>
<dbReference type="PRINTS" id="PR00081">
    <property type="entry name" value="GDHRDH"/>
</dbReference>
<protein>
    <submittedName>
        <fullName evidence="3">Uncharacterized protein</fullName>
    </submittedName>
</protein>
<dbReference type="PRINTS" id="PR00080">
    <property type="entry name" value="SDRFAMILY"/>
</dbReference>
<evidence type="ECO:0000256" key="1">
    <source>
        <dbReference type="ARBA" id="ARBA00023002"/>
    </source>
</evidence>
<dbReference type="Proteomes" id="UP000887540">
    <property type="component" value="Unplaced"/>
</dbReference>
<keyword evidence="1" id="KW-0560">Oxidoreductase</keyword>
<dbReference type="PANTHER" id="PTHR44115:SF4">
    <property type="entry name" value="OXIDOREDUCTASE"/>
    <property type="match status" value="1"/>
</dbReference>
<organism evidence="2 3">
    <name type="scientific">Acrobeloides nanus</name>
    <dbReference type="NCBI Taxonomy" id="290746"/>
    <lineage>
        <taxon>Eukaryota</taxon>
        <taxon>Metazoa</taxon>
        <taxon>Ecdysozoa</taxon>
        <taxon>Nematoda</taxon>
        <taxon>Chromadorea</taxon>
        <taxon>Rhabditida</taxon>
        <taxon>Tylenchina</taxon>
        <taxon>Cephalobomorpha</taxon>
        <taxon>Cephaloboidea</taxon>
        <taxon>Cephalobidae</taxon>
        <taxon>Acrobeloides</taxon>
    </lineage>
</organism>
<evidence type="ECO:0000313" key="2">
    <source>
        <dbReference type="Proteomes" id="UP000887540"/>
    </source>
</evidence>
<dbReference type="SUPFAM" id="SSF51735">
    <property type="entry name" value="NAD(P)-binding Rossmann-fold domains"/>
    <property type="match status" value="1"/>
</dbReference>
<dbReference type="InterPro" id="IPR036291">
    <property type="entry name" value="NAD(P)-bd_dom_sf"/>
</dbReference>
<reference evidence="3" key="1">
    <citation type="submission" date="2022-11" db="UniProtKB">
        <authorList>
            <consortium name="WormBaseParasite"/>
        </authorList>
    </citation>
    <scope>IDENTIFICATION</scope>
</reference>
<dbReference type="Pfam" id="PF13561">
    <property type="entry name" value="adh_short_C2"/>
    <property type="match status" value="1"/>
</dbReference>
<dbReference type="AlphaFoldDB" id="A0A914CDX1"/>
<accession>A0A914CDX1</accession>
<sequence>MGKLDGKVAIVTGSSAGIGRYTAALFAEEGASVTIHGRSSESINKTVELLKSKGVPESKFLVVQGQIELEQTCHELITKTIEKFGRLDILVNNAGIGGKAGIDLLSMENFQYTFDVNLKSVVLLTQLAIPQLEKTKGNIVNVSSIAALHAGAMVPFYNMAKAALDHFGRCYSLILADKGIRINTLNPGGVTTEFGLKLGMNDEQLENWQRKFAETCVPMKRFGVSEEMAKTILFLATDATYMTGANIVADGGTINFAPMPKLEN</sequence>